<evidence type="ECO:0000313" key="2">
    <source>
        <dbReference type="Proteomes" id="UP000078492"/>
    </source>
</evidence>
<dbReference type="Proteomes" id="UP000078492">
    <property type="component" value="Unassembled WGS sequence"/>
</dbReference>
<reference evidence="1 2" key="1">
    <citation type="submission" date="2015-09" db="EMBL/GenBank/DDBJ databases">
        <title>Trachymyrmex cornetzi WGS genome.</title>
        <authorList>
            <person name="Nygaard S."/>
            <person name="Hu H."/>
            <person name="Boomsma J."/>
            <person name="Zhang G."/>
        </authorList>
    </citation>
    <scope>NUCLEOTIDE SEQUENCE [LARGE SCALE GENOMIC DNA]</scope>
    <source>
        <strain evidence="1">Tcor2-1</strain>
        <tissue evidence="1">Whole body</tissue>
    </source>
</reference>
<evidence type="ECO:0000313" key="1">
    <source>
        <dbReference type="EMBL" id="KYN29185.1"/>
    </source>
</evidence>
<proteinExistence type="predicted"/>
<dbReference type="AlphaFoldDB" id="A0A195ELN2"/>
<name>A0A195ELN2_9HYME</name>
<organism evidence="1 2">
    <name type="scientific">Trachymyrmex cornetzi</name>
    <dbReference type="NCBI Taxonomy" id="471704"/>
    <lineage>
        <taxon>Eukaryota</taxon>
        <taxon>Metazoa</taxon>
        <taxon>Ecdysozoa</taxon>
        <taxon>Arthropoda</taxon>
        <taxon>Hexapoda</taxon>
        <taxon>Insecta</taxon>
        <taxon>Pterygota</taxon>
        <taxon>Neoptera</taxon>
        <taxon>Endopterygota</taxon>
        <taxon>Hymenoptera</taxon>
        <taxon>Apocrita</taxon>
        <taxon>Aculeata</taxon>
        <taxon>Formicoidea</taxon>
        <taxon>Formicidae</taxon>
        <taxon>Myrmicinae</taxon>
        <taxon>Trachymyrmex</taxon>
    </lineage>
</organism>
<gene>
    <name evidence="1" type="ORF">ALC57_01307</name>
</gene>
<keyword evidence="2" id="KW-1185">Reference proteome</keyword>
<dbReference type="EMBL" id="KQ978691">
    <property type="protein sequence ID" value="KYN29185.1"/>
    <property type="molecule type" value="Genomic_DNA"/>
</dbReference>
<accession>A0A195ELN2</accession>
<sequence>SAIKVDFQVLWDRTRRKDIDLVTETRSRFRRGIIFLRYLYHDDVPTRWDRSAAVLSSTLRAARFLQFVIRAVVGGRRSAVGDGDGDGAGGKFHITQSRYGQVQRGTRAVNHTEMKSSARETPTLTVQLLQIFFPS</sequence>
<feature type="non-terminal residue" evidence="1">
    <location>
        <position position="1"/>
    </location>
</feature>
<protein>
    <submittedName>
        <fullName evidence="1">Uncharacterized protein</fullName>
    </submittedName>
</protein>